<evidence type="ECO:0000256" key="1">
    <source>
        <dbReference type="SAM" id="SignalP"/>
    </source>
</evidence>
<dbReference type="AlphaFoldDB" id="A0A6B2H553"/>
<evidence type="ECO:0000313" key="2">
    <source>
        <dbReference type="EMBL" id="NDK57601.1"/>
    </source>
</evidence>
<keyword evidence="1" id="KW-0732">Signal</keyword>
<keyword evidence="2" id="KW-0449">Lipoprotein</keyword>
<dbReference type="Pfam" id="PF14109">
    <property type="entry name" value="GldH_lipo"/>
    <property type="match status" value="1"/>
</dbReference>
<name>A0A6B2H553_9BACT</name>
<evidence type="ECO:0000313" key="3">
    <source>
        <dbReference type="Proteomes" id="UP000478546"/>
    </source>
</evidence>
<dbReference type="Proteomes" id="UP000478546">
    <property type="component" value="Unassembled WGS sequence"/>
</dbReference>
<dbReference type="NCBIfam" id="TIGR03511">
    <property type="entry name" value="GldH_lipo"/>
    <property type="match status" value="1"/>
</dbReference>
<feature type="chain" id="PRO_5025328808" evidence="1">
    <location>
        <begin position="23"/>
        <end position="156"/>
    </location>
</feature>
<keyword evidence="3" id="KW-1185">Reference proteome</keyword>
<accession>A0A6B2H553</accession>
<protein>
    <submittedName>
        <fullName evidence="2">Gliding motility lipoprotein GldH</fullName>
    </submittedName>
</protein>
<dbReference type="RefSeq" id="WP_162347660.1">
    <property type="nucleotide sequence ID" value="NZ_JAAEAA010000031.1"/>
</dbReference>
<comment type="caution">
    <text evidence="2">The sequence shown here is derived from an EMBL/GenBank/DDBJ whole genome shotgun (WGS) entry which is preliminary data.</text>
</comment>
<dbReference type="PROSITE" id="PS51257">
    <property type="entry name" value="PROKAR_LIPOPROTEIN"/>
    <property type="match status" value="1"/>
</dbReference>
<reference evidence="2 3" key="1">
    <citation type="submission" date="2020-01" db="EMBL/GenBank/DDBJ databases">
        <authorList>
            <person name="Kim M.K."/>
        </authorList>
    </citation>
    <scope>NUCLEOTIDE SEQUENCE [LARGE SCALE GENOMIC DNA]</scope>
    <source>
        <strain evidence="2 3">BT213</strain>
    </source>
</reference>
<gene>
    <name evidence="2" type="ORF">GWO68_16875</name>
</gene>
<proteinExistence type="predicted"/>
<dbReference type="InterPro" id="IPR020018">
    <property type="entry name" value="Motility-assoc_lipoprot_GldH"/>
</dbReference>
<dbReference type="EMBL" id="JAAEAA010000031">
    <property type="protein sequence ID" value="NDK57601.1"/>
    <property type="molecule type" value="Genomic_DNA"/>
</dbReference>
<feature type="signal peptide" evidence="1">
    <location>
        <begin position="1"/>
        <end position="22"/>
    </location>
</feature>
<organism evidence="2 3">
    <name type="scientific">Pontibacter fetidus</name>
    <dbReference type="NCBI Taxonomy" id="2700082"/>
    <lineage>
        <taxon>Bacteria</taxon>
        <taxon>Pseudomonadati</taxon>
        <taxon>Bacteroidota</taxon>
        <taxon>Cytophagia</taxon>
        <taxon>Cytophagales</taxon>
        <taxon>Hymenobacteraceae</taxon>
        <taxon>Pontibacter</taxon>
    </lineage>
</organism>
<sequence>MYKALICWAAVMLLLLSSCDPARVYEQNIELPDSNWAIDNAPVFEFEITDPAKKYELSVNLRYNLEYDFYNLYLQHELTGPDGKQLSKKLHEVLLMDAKTGKPLGKGSSDTFDLQQVILKDVSFPKAGKYKLKLTQYMRRDPLPHIQAVGIRVATK</sequence>